<dbReference type="EMBL" id="BSYO01000021">
    <property type="protein sequence ID" value="GMH19632.1"/>
    <property type="molecule type" value="Genomic_DNA"/>
</dbReference>
<proteinExistence type="predicted"/>
<keyword evidence="3" id="KW-1185">Reference proteome</keyword>
<organism evidence="2 3">
    <name type="scientific">Nepenthes gracilis</name>
    <name type="common">Slender pitcher plant</name>
    <dbReference type="NCBI Taxonomy" id="150966"/>
    <lineage>
        <taxon>Eukaryota</taxon>
        <taxon>Viridiplantae</taxon>
        <taxon>Streptophyta</taxon>
        <taxon>Embryophyta</taxon>
        <taxon>Tracheophyta</taxon>
        <taxon>Spermatophyta</taxon>
        <taxon>Magnoliopsida</taxon>
        <taxon>eudicotyledons</taxon>
        <taxon>Gunneridae</taxon>
        <taxon>Pentapetalae</taxon>
        <taxon>Caryophyllales</taxon>
        <taxon>Nepenthaceae</taxon>
        <taxon>Nepenthes</taxon>
    </lineage>
</organism>
<name>A0AAD3XVZ1_NEPGR</name>
<evidence type="ECO:0000313" key="2">
    <source>
        <dbReference type="EMBL" id="GMH19632.1"/>
    </source>
</evidence>
<sequence>MEAITRLKFWKSNSAKVAVTTASDGDASWTATTITNRPVEEMDDDEDSFFELELTLRNCECKRRSDDVSAKKPAQNDNHCVSNGYNHEFNSAKRCTSASHSDDNNYSFITKINAADTKSSSKPQPPISILRSSARLRILTFGRLGKLEADKVETECGSDCSRTQPQRRSKPFAVRFRIEDASIIWKFSRSSSSRNQRRSSDNSTTGGSSKPFSSNEGVRKYLNLLKPLYVKVSDRNRDKSNILKKFSQITTSLRSPSKESLRSTATFARDRSKSQNNRPRVSCNHLRKSRSASSVVGVASPIPIFPVNRKDDSLQQRHDGIEGAILHCKRSLNSTRGA</sequence>
<feature type="region of interest" description="Disordered" evidence="1">
    <location>
        <begin position="191"/>
        <end position="214"/>
    </location>
</feature>
<feature type="compositionally biased region" description="Polar residues" evidence="1">
    <location>
        <begin position="204"/>
        <end position="214"/>
    </location>
</feature>
<dbReference type="InterPro" id="IPR039619">
    <property type="entry name" value="MAKR2/5"/>
</dbReference>
<feature type="region of interest" description="Disordered" evidence="1">
    <location>
        <begin position="253"/>
        <end position="282"/>
    </location>
</feature>
<gene>
    <name evidence="2" type="ORF">Nepgr_021473</name>
</gene>
<evidence type="ECO:0000313" key="3">
    <source>
        <dbReference type="Proteomes" id="UP001279734"/>
    </source>
</evidence>
<reference evidence="2" key="1">
    <citation type="submission" date="2023-05" db="EMBL/GenBank/DDBJ databases">
        <title>Nepenthes gracilis genome sequencing.</title>
        <authorList>
            <person name="Fukushima K."/>
        </authorList>
    </citation>
    <scope>NUCLEOTIDE SEQUENCE</scope>
    <source>
        <strain evidence="2">SING2019-196</strain>
    </source>
</reference>
<dbReference type="AlphaFoldDB" id="A0AAD3XVZ1"/>
<dbReference type="PANTHER" id="PTHR33929">
    <property type="entry name" value="MEMBRANE-ASSOCIATED KINASE REGULATOR 2-RELATED"/>
    <property type="match status" value="1"/>
</dbReference>
<accession>A0AAD3XVZ1</accession>
<dbReference type="PANTHER" id="PTHR33929:SF4">
    <property type="entry name" value="MEMBRANE-ASSOCIATED KINASE REGULATOR 5"/>
    <property type="match status" value="1"/>
</dbReference>
<protein>
    <submittedName>
        <fullName evidence="2">Uncharacterized protein</fullName>
    </submittedName>
</protein>
<evidence type="ECO:0000256" key="1">
    <source>
        <dbReference type="SAM" id="MobiDB-lite"/>
    </source>
</evidence>
<comment type="caution">
    <text evidence="2">The sequence shown here is derived from an EMBL/GenBank/DDBJ whole genome shotgun (WGS) entry which is preliminary data.</text>
</comment>
<dbReference type="Proteomes" id="UP001279734">
    <property type="component" value="Unassembled WGS sequence"/>
</dbReference>
<dbReference type="GO" id="GO:0005886">
    <property type="term" value="C:plasma membrane"/>
    <property type="evidence" value="ECO:0007669"/>
    <property type="project" value="InterPro"/>
</dbReference>